<keyword evidence="1" id="KW-1133">Transmembrane helix</keyword>
<protein>
    <recommendedName>
        <fullName evidence="5">Flp family type IVb pilin</fullName>
    </recommendedName>
</protein>
<dbReference type="AlphaFoldDB" id="A0A3G9IXS7"/>
<dbReference type="KEGG" id="nbe:Back2_15000"/>
<name>A0A3G9IXS7_9ACTN</name>
<dbReference type="EMBL" id="AP019307">
    <property type="protein sequence ID" value="BBH17213.1"/>
    <property type="molecule type" value="Genomic_DNA"/>
</dbReference>
<evidence type="ECO:0008006" key="5">
    <source>
        <dbReference type="Google" id="ProtNLM"/>
    </source>
</evidence>
<dbReference type="Proteomes" id="UP000271573">
    <property type="component" value="Chromosome"/>
</dbReference>
<keyword evidence="1" id="KW-0812">Transmembrane</keyword>
<dbReference type="Pfam" id="PF04964">
    <property type="entry name" value="Flp_Fap"/>
    <property type="match status" value="1"/>
</dbReference>
<evidence type="ECO:0000313" key="3">
    <source>
        <dbReference type="EMBL" id="BBH17213.1"/>
    </source>
</evidence>
<dbReference type="KEGG" id="nbe:Back2_14970"/>
<gene>
    <name evidence="2" type="ORF">Back2_14970</name>
    <name evidence="3" type="ORF">Back2_15000</name>
</gene>
<accession>A0A3G9IXS7</accession>
<proteinExistence type="predicted"/>
<evidence type="ECO:0000256" key="1">
    <source>
        <dbReference type="SAM" id="Phobius"/>
    </source>
</evidence>
<keyword evidence="4" id="KW-1185">Reference proteome</keyword>
<evidence type="ECO:0000313" key="2">
    <source>
        <dbReference type="EMBL" id="BBH17210.1"/>
    </source>
</evidence>
<dbReference type="RefSeq" id="WP_125568210.1">
    <property type="nucleotide sequence ID" value="NZ_AP019307.1"/>
</dbReference>
<feature type="transmembrane region" description="Helical" evidence="1">
    <location>
        <begin position="27"/>
        <end position="47"/>
    </location>
</feature>
<keyword evidence="1" id="KW-0472">Membrane</keyword>
<dbReference type="InterPro" id="IPR007047">
    <property type="entry name" value="Flp_Fap"/>
</dbReference>
<dbReference type="EMBL" id="AP019307">
    <property type="protein sequence ID" value="BBH17210.1"/>
    <property type="molecule type" value="Genomic_DNA"/>
</dbReference>
<organism evidence="3 4">
    <name type="scientific">Nocardioides baekrokdamisoli</name>
    <dbReference type="NCBI Taxonomy" id="1804624"/>
    <lineage>
        <taxon>Bacteria</taxon>
        <taxon>Bacillati</taxon>
        <taxon>Actinomycetota</taxon>
        <taxon>Actinomycetes</taxon>
        <taxon>Propionibacteriales</taxon>
        <taxon>Nocardioidaceae</taxon>
        <taxon>Nocardioides</taxon>
    </lineage>
</organism>
<reference evidence="3 4" key="1">
    <citation type="submission" date="2018-11" db="EMBL/GenBank/DDBJ databases">
        <title>Complete genome sequence of Nocardioides baekrokdamisoli strain KCTC 39748.</title>
        <authorList>
            <person name="Kang S.W."/>
            <person name="Lee K.C."/>
            <person name="Kim K.K."/>
            <person name="Kim J.S."/>
            <person name="Kim D.S."/>
            <person name="Ko S.H."/>
            <person name="Yang S.H."/>
            <person name="Shin Y.K."/>
            <person name="Lee J.S."/>
        </authorList>
    </citation>
    <scope>NUCLEOTIDE SEQUENCE [LARGE SCALE GENOMIC DNA]</scope>
    <source>
        <strain evidence="3 4">KCTC 39748</strain>
    </source>
</reference>
<sequence length="63" mass="6607">MNNILAAFVALQSRFFATDDERGATATEYALLLAFIAIVIITAVTLLGSNITGLFNKAASSIA</sequence>
<evidence type="ECO:0000313" key="4">
    <source>
        <dbReference type="Proteomes" id="UP000271573"/>
    </source>
</evidence>